<organism evidence="7 8">
    <name type="scientific">Brooklawnia cerclae</name>
    <dbReference type="NCBI Taxonomy" id="349934"/>
    <lineage>
        <taxon>Bacteria</taxon>
        <taxon>Bacillati</taxon>
        <taxon>Actinomycetota</taxon>
        <taxon>Actinomycetes</taxon>
        <taxon>Propionibacteriales</taxon>
        <taxon>Propionibacteriaceae</taxon>
        <taxon>Brooklawnia</taxon>
    </lineage>
</organism>
<proteinExistence type="predicted"/>
<dbReference type="PROSITE" id="PS50850">
    <property type="entry name" value="MFS"/>
    <property type="match status" value="1"/>
</dbReference>
<name>A0ABX0SFU7_9ACTN</name>
<dbReference type="InterPro" id="IPR036259">
    <property type="entry name" value="MFS_trans_sf"/>
</dbReference>
<dbReference type="RefSeq" id="WP_167163925.1">
    <property type="nucleotide sequence ID" value="NZ_BAAAOO010000012.1"/>
</dbReference>
<feature type="transmembrane region" description="Helical" evidence="5">
    <location>
        <begin position="48"/>
        <end position="77"/>
    </location>
</feature>
<dbReference type="Proteomes" id="UP000749311">
    <property type="component" value="Unassembled WGS sequence"/>
</dbReference>
<evidence type="ECO:0000256" key="5">
    <source>
        <dbReference type="SAM" id="Phobius"/>
    </source>
</evidence>
<feature type="transmembrane region" description="Helical" evidence="5">
    <location>
        <begin position="15"/>
        <end position="36"/>
    </location>
</feature>
<dbReference type="EMBL" id="JAAMOZ010000001">
    <property type="protein sequence ID" value="NIH55511.1"/>
    <property type="molecule type" value="Genomic_DNA"/>
</dbReference>
<feature type="domain" description="Major facilitator superfamily (MFS) profile" evidence="6">
    <location>
        <begin position="1"/>
        <end position="381"/>
    </location>
</feature>
<sequence>MSMVKEEFNLSNTHIGWLNAVFFIGFILGAYVFGIVSDRIGTGWRRTWTWNVAMLFAIVGGALTFGASGSFIAFLLWRLPMGISRGGSEPVNVAIVSEWWPKEHRGFALGVHHAGFPWGQFLVGPLLVGIAAFGGGWREAFLIIPLLGLVVIAAQSFLGTEKHQRAVYDYIDAHGQTRPAPDLSVKVKESVWDQFLTAFRVPNARRAMLVGFVMLWAEAGATSFLTIQLTERGISTSQAVVIAGASGLTGWIGQIVWGTLSDHIGRKLSLGIILTGWAISVGTMFFISTATTGWLILLFWGLFRNSPFPVIYAILSDSVPKASGSAMGVMIGSALGISGIFAATVAGMVIDNLGWGAHYIVMVVILLLGFIPLARIKETVRTARSVSVSEA</sequence>
<evidence type="ECO:0000259" key="6">
    <source>
        <dbReference type="PROSITE" id="PS50850"/>
    </source>
</evidence>
<evidence type="ECO:0000256" key="3">
    <source>
        <dbReference type="ARBA" id="ARBA00022989"/>
    </source>
</evidence>
<evidence type="ECO:0000256" key="4">
    <source>
        <dbReference type="ARBA" id="ARBA00023136"/>
    </source>
</evidence>
<dbReference type="InterPro" id="IPR011701">
    <property type="entry name" value="MFS"/>
</dbReference>
<dbReference type="Pfam" id="PF07690">
    <property type="entry name" value="MFS_1"/>
    <property type="match status" value="1"/>
</dbReference>
<reference evidence="7 8" key="1">
    <citation type="submission" date="2020-02" db="EMBL/GenBank/DDBJ databases">
        <title>Sequencing the genomes of 1000 actinobacteria strains.</title>
        <authorList>
            <person name="Klenk H.-P."/>
        </authorList>
    </citation>
    <scope>NUCLEOTIDE SEQUENCE [LARGE SCALE GENOMIC DNA]</scope>
    <source>
        <strain evidence="7 8">DSM 19609</strain>
    </source>
</reference>
<evidence type="ECO:0000256" key="1">
    <source>
        <dbReference type="ARBA" id="ARBA00004651"/>
    </source>
</evidence>
<evidence type="ECO:0000313" key="8">
    <source>
        <dbReference type="Proteomes" id="UP000749311"/>
    </source>
</evidence>
<accession>A0ABX0SFU7</accession>
<feature type="transmembrane region" description="Helical" evidence="5">
    <location>
        <begin position="207"/>
        <end position="227"/>
    </location>
</feature>
<protein>
    <submittedName>
        <fullName evidence="7">MFS family permease</fullName>
    </submittedName>
</protein>
<dbReference type="PANTHER" id="PTHR23508:SF10">
    <property type="entry name" value="CARBOXYLIC ACID TRANSPORTER PROTEIN HOMOLOG"/>
    <property type="match status" value="1"/>
</dbReference>
<dbReference type="PANTHER" id="PTHR23508">
    <property type="entry name" value="CARBOXYLIC ACID TRANSPORTER PROTEIN HOMOLOG"/>
    <property type="match status" value="1"/>
</dbReference>
<comment type="subcellular location">
    <subcellularLocation>
        <location evidence="1">Cell membrane</location>
        <topology evidence="1">Multi-pass membrane protein</topology>
    </subcellularLocation>
</comment>
<feature type="transmembrane region" description="Helical" evidence="5">
    <location>
        <begin position="356"/>
        <end position="374"/>
    </location>
</feature>
<keyword evidence="4 5" id="KW-0472">Membrane</keyword>
<comment type="caution">
    <text evidence="7">The sequence shown here is derived from an EMBL/GenBank/DDBJ whole genome shotgun (WGS) entry which is preliminary data.</text>
</comment>
<keyword evidence="2 5" id="KW-0812">Transmembrane</keyword>
<dbReference type="InterPro" id="IPR020846">
    <property type="entry name" value="MFS_dom"/>
</dbReference>
<feature type="transmembrane region" description="Helical" evidence="5">
    <location>
        <begin position="140"/>
        <end position="158"/>
    </location>
</feature>
<dbReference type="Gene3D" id="1.20.1250.20">
    <property type="entry name" value="MFS general substrate transporter like domains"/>
    <property type="match status" value="2"/>
</dbReference>
<keyword evidence="8" id="KW-1185">Reference proteome</keyword>
<evidence type="ECO:0000256" key="2">
    <source>
        <dbReference type="ARBA" id="ARBA00022692"/>
    </source>
</evidence>
<keyword evidence="3 5" id="KW-1133">Transmembrane helix</keyword>
<dbReference type="SUPFAM" id="SSF103473">
    <property type="entry name" value="MFS general substrate transporter"/>
    <property type="match status" value="1"/>
</dbReference>
<feature type="transmembrane region" description="Helical" evidence="5">
    <location>
        <begin position="324"/>
        <end position="350"/>
    </location>
</feature>
<feature type="transmembrane region" description="Helical" evidence="5">
    <location>
        <begin position="239"/>
        <end position="257"/>
    </location>
</feature>
<gene>
    <name evidence="7" type="ORF">FB473_000156</name>
</gene>
<evidence type="ECO:0000313" key="7">
    <source>
        <dbReference type="EMBL" id="NIH55511.1"/>
    </source>
</evidence>
<feature type="transmembrane region" description="Helical" evidence="5">
    <location>
        <begin position="277"/>
        <end position="303"/>
    </location>
</feature>